<keyword evidence="5 6" id="KW-0472">Membrane</keyword>
<dbReference type="PANTHER" id="PTHR30250:SF11">
    <property type="entry name" value="O-ANTIGEN TRANSPORTER-RELATED"/>
    <property type="match status" value="1"/>
</dbReference>
<protein>
    <submittedName>
        <fullName evidence="7">Oligosaccharide flippase family protein</fullName>
    </submittedName>
</protein>
<dbReference type="Proteomes" id="UP001155587">
    <property type="component" value="Unassembled WGS sequence"/>
</dbReference>
<dbReference type="InterPro" id="IPR050833">
    <property type="entry name" value="Poly_Biosynth_Transport"/>
</dbReference>
<dbReference type="Pfam" id="PF13440">
    <property type="entry name" value="Polysacc_synt_3"/>
    <property type="match status" value="1"/>
</dbReference>
<keyword evidence="3 6" id="KW-0812">Transmembrane</keyword>
<feature type="transmembrane region" description="Helical" evidence="6">
    <location>
        <begin position="409"/>
        <end position="428"/>
    </location>
</feature>
<keyword evidence="8" id="KW-1185">Reference proteome</keyword>
<feature type="transmembrane region" description="Helical" evidence="6">
    <location>
        <begin position="41"/>
        <end position="63"/>
    </location>
</feature>
<comment type="subcellular location">
    <subcellularLocation>
        <location evidence="1">Cell membrane</location>
        <topology evidence="1">Multi-pass membrane protein</topology>
    </subcellularLocation>
</comment>
<comment type="caution">
    <text evidence="7">The sequence shown here is derived from an EMBL/GenBank/DDBJ whole genome shotgun (WGS) entry which is preliminary data.</text>
</comment>
<feature type="transmembrane region" description="Helical" evidence="6">
    <location>
        <begin position="83"/>
        <end position="103"/>
    </location>
</feature>
<keyword evidence="2" id="KW-1003">Cell membrane</keyword>
<evidence type="ECO:0000256" key="1">
    <source>
        <dbReference type="ARBA" id="ARBA00004651"/>
    </source>
</evidence>
<accession>A0A9X3HV84</accession>
<gene>
    <name evidence="7" type="ORF">MD535_03035</name>
</gene>
<sequence length="468" mass="51892">MNKSWQHFITYGFSIVVTRGLSLIMLPFITRYLAPEQIGKLELLATISVFVGLFITFCLHEALYRYAGHFTSVKKQYVIANRLFSLSCLVAAIIGLPLCLLAFTLDHQLLSPITHKELLLVLVSVLFTGPLSVSTAWLRMQDKARSFFVISAIASLIQVTWIVIALNLHATVGAILWAGLVATVFQMVALQVANQFRWRKIPISPMKQYLIYSLPIVGSGLVAFGLSGAERWILAANTSLLELGLYAIAAKFALAMCLLVQPFGMWWMPKRFQMIKEQGRTAVIRISQAGLIYIFMLVAAMSYAAPLFISIALPIDYEPAITFIVPALMIAMFKEMGEITNIGILYRKQTQHLFTINLISAVGGVSSAFVAGQWGIIAILTALALVGIGRFVAISIVSHRFYHLHYDCGSLLTLAMLSISFCFLSIYIQDMTARLIMSLLSPIFILLTALLLQRFALTQLPALQQSEP</sequence>
<reference evidence="7" key="1">
    <citation type="submission" date="2022-02" db="EMBL/GenBank/DDBJ databases">
        <title>Vibrio sp. nov, a new bacterium isolated from seawater.</title>
        <authorList>
            <person name="Yuan Y."/>
        </authorList>
    </citation>
    <scope>NUCLEOTIDE SEQUENCE</scope>
    <source>
        <strain evidence="7">ZSDZ65</strain>
    </source>
</reference>
<evidence type="ECO:0000313" key="8">
    <source>
        <dbReference type="Proteomes" id="UP001155587"/>
    </source>
</evidence>
<feature type="transmembrane region" description="Helical" evidence="6">
    <location>
        <begin position="289"/>
        <end position="311"/>
    </location>
</feature>
<feature type="transmembrane region" description="Helical" evidence="6">
    <location>
        <begin position="376"/>
        <end position="397"/>
    </location>
</feature>
<name>A0A9X3HV84_9VIBR</name>
<proteinExistence type="predicted"/>
<evidence type="ECO:0000256" key="4">
    <source>
        <dbReference type="ARBA" id="ARBA00022989"/>
    </source>
</evidence>
<dbReference type="PANTHER" id="PTHR30250">
    <property type="entry name" value="PST FAMILY PREDICTED COLANIC ACID TRANSPORTER"/>
    <property type="match status" value="1"/>
</dbReference>
<feature type="transmembrane region" description="Helical" evidence="6">
    <location>
        <begin position="434"/>
        <end position="452"/>
    </location>
</feature>
<dbReference type="EMBL" id="JAKRRY010000002">
    <property type="protein sequence ID" value="MCW8345004.1"/>
    <property type="molecule type" value="Genomic_DNA"/>
</dbReference>
<feature type="transmembrane region" description="Helical" evidence="6">
    <location>
        <begin position="246"/>
        <end position="268"/>
    </location>
</feature>
<evidence type="ECO:0000256" key="2">
    <source>
        <dbReference type="ARBA" id="ARBA00022475"/>
    </source>
</evidence>
<dbReference type="RefSeq" id="WP_265673459.1">
    <property type="nucleotide sequence ID" value="NZ_JAKRRY010000002.1"/>
</dbReference>
<organism evidence="7 8">
    <name type="scientific">Vibrio qingdaonensis</name>
    <dbReference type="NCBI Taxonomy" id="2829491"/>
    <lineage>
        <taxon>Bacteria</taxon>
        <taxon>Pseudomonadati</taxon>
        <taxon>Pseudomonadota</taxon>
        <taxon>Gammaproteobacteria</taxon>
        <taxon>Vibrionales</taxon>
        <taxon>Vibrionaceae</taxon>
        <taxon>Vibrio</taxon>
    </lineage>
</organism>
<keyword evidence="4 6" id="KW-1133">Transmembrane helix</keyword>
<evidence type="ECO:0000313" key="7">
    <source>
        <dbReference type="EMBL" id="MCW8345004.1"/>
    </source>
</evidence>
<evidence type="ECO:0000256" key="6">
    <source>
        <dbReference type="SAM" id="Phobius"/>
    </source>
</evidence>
<dbReference type="GO" id="GO:0005886">
    <property type="term" value="C:plasma membrane"/>
    <property type="evidence" value="ECO:0007669"/>
    <property type="project" value="UniProtKB-SubCell"/>
</dbReference>
<feature type="transmembrane region" description="Helical" evidence="6">
    <location>
        <begin position="147"/>
        <end position="168"/>
    </location>
</feature>
<dbReference type="AlphaFoldDB" id="A0A9X3HV84"/>
<feature type="transmembrane region" description="Helical" evidence="6">
    <location>
        <begin position="118"/>
        <end position="138"/>
    </location>
</feature>
<evidence type="ECO:0000256" key="5">
    <source>
        <dbReference type="ARBA" id="ARBA00023136"/>
    </source>
</evidence>
<feature type="transmembrane region" description="Helical" evidence="6">
    <location>
        <begin position="174"/>
        <end position="193"/>
    </location>
</feature>
<feature type="transmembrane region" description="Helical" evidence="6">
    <location>
        <begin position="7"/>
        <end position="29"/>
    </location>
</feature>
<feature type="transmembrane region" description="Helical" evidence="6">
    <location>
        <begin position="209"/>
        <end position="226"/>
    </location>
</feature>
<evidence type="ECO:0000256" key="3">
    <source>
        <dbReference type="ARBA" id="ARBA00022692"/>
    </source>
</evidence>